<reference evidence="3 5" key="1">
    <citation type="submission" date="2014-11" db="EMBL/GenBank/DDBJ databases">
        <title>Genetic blueprint of the zoonotic pathogen Toxocara canis.</title>
        <authorList>
            <person name="Zhu X.-Q."/>
            <person name="Korhonen P.K."/>
            <person name="Cai H."/>
            <person name="Young N.D."/>
            <person name="Nejsum P."/>
            <person name="von Samson-Himmelstjerna G."/>
            <person name="Boag P.R."/>
            <person name="Tan P."/>
            <person name="Li Q."/>
            <person name="Min J."/>
            <person name="Yang Y."/>
            <person name="Wang X."/>
            <person name="Fang X."/>
            <person name="Hall R.S."/>
            <person name="Hofmann A."/>
            <person name="Sternberg P.W."/>
            <person name="Jex A.R."/>
            <person name="Gasser R.B."/>
        </authorList>
    </citation>
    <scope>NUCLEOTIDE SEQUENCE [LARGE SCALE GENOMIC DNA]</scope>
    <source>
        <strain evidence="3">PN_DK_2014</strain>
    </source>
</reference>
<dbReference type="Proteomes" id="UP000031036">
    <property type="component" value="Unassembled WGS sequence"/>
</dbReference>
<organism evidence="3 5">
    <name type="scientific">Toxocara canis</name>
    <name type="common">Canine roundworm</name>
    <dbReference type="NCBI Taxonomy" id="6265"/>
    <lineage>
        <taxon>Eukaryota</taxon>
        <taxon>Metazoa</taxon>
        <taxon>Ecdysozoa</taxon>
        <taxon>Nematoda</taxon>
        <taxon>Chromadorea</taxon>
        <taxon>Rhabditida</taxon>
        <taxon>Spirurina</taxon>
        <taxon>Ascaridomorpha</taxon>
        <taxon>Ascaridoidea</taxon>
        <taxon>Toxocaridae</taxon>
        <taxon>Toxocara</taxon>
    </lineage>
</organism>
<dbReference type="OMA" id="ETMDDTG"/>
<evidence type="ECO:0000256" key="2">
    <source>
        <dbReference type="SAM" id="MobiDB-lite"/>
    </source>
</evidence>
<keyword evidence="5" id="KW-1185">Reference proteome</keyword>
<evidence type="ECO:0000313" key="5">
    <source>
        <dbReference type="Proteomes" id="UP000031036"/>
    </source>
</evidence>
<dbReference type="PANTHER" id="PTHR34253:SF1">
    <property type="entry name" value="PROTEIN LLP HOMOLOG"/>
    <property type="match status" value="1"/>
</dbReference>
<proteinExistence type="inferred from homology"/>
<evidence type="ECO:0000256" key="1">
    <source>
        <dbReference type="ARBA" id="ARBA00034118"/>
    </source>
</evidence>
<dbReference type="GO" id="GO:0001099">
    <property type="term" value="F:basal RNA polymerase II transcription machinery binding"/>
    <property type="evidence" value="ECO:0007669"/>
    <property type="project" value="TreeGrafter"/>
</dbReference>
<dbReference type="PANTHER" id="PTHR34253">
    <property type="entry name" value="PROTEIN LLP HOMOLOG"/>
    <property type="match status" value="1"/>
</dbReference>
<gene>
    <name evidence="3" type="primary">llph</name>
    <name evidence="3" type="ORF">Tcan_11524</name>
    <name evidence="4" type="ORF">TCNE_LOCUS8076</name>
</gene>
<dbReference type="STRING" id="6265.A0A0B2V312"/>
<feature type="region of interest" description="Disordered" evidence="2">
    <location>
        <begin position="86"/>
        <end position="110"/>
    </location>
</feature>
<protein>
    <submittedName>
        <fullName evidence="3">Protein LLP-like protein</fullName>
    </submittedName>
</protein>
<dbReference type="EMBL" id="UYWY01019818">
    <property type="protein sequence ID" value="VDM39397.1"/>
    <property type="molecule type" value="Genomic_DNA"/>
</dbReference>
<dbReference type="AlphaFoldDB" id="A0A0B2V312"/>
<sequence length="110" mass="12912">MAKSIRSKFKRKMRAIKRKRIEPRELKRLEATVARLPAETIAEAVMETEERQKEAIESMETDTKGSINLKTMKKADGTFPSWLSQRKVKQVKKKQKMILKAKKKKAKRNR</sequence>
<evidence type="ECO:0000313" key="4">
    <source>
        <dbReference type="EMBL" id="VDM39397.1"/>
    </source>
</evidence>
<dbReference type="OrthoDB" id="6257894at2759"/>
<reference evidence="4" key="2">
    <citation type="submission" date="2018-11" db="EMBL/GenBank/DDBJ databases">
        <authorList>
            <consortium name="Pathogen Informatics"/>
        </authorList>
    </citation>
    <scope>NUCLEOTIDE SEQUENCE [LARGE SCALE GENOMIC DNA]</scope>
</reference>
<dbReference type="GO" id="GO:0097484">
    <property type="term" value="P:dendrite extension"/>
    <property type="evidence" value="ECO:0007669"/>
    <property type="project" value="TreeGrafter"/>
</dbReference>
<evidence type="ECO:0000313" key="3">
    <source>
        <dbReference type="EMBL" id="KHN75832.1"/>
    </source>
</evidence>
<dbReference type="EMBL" id="JPKZ01002602">
    <property type="protein sequence ID" value="KHN75832.1"/>
    <property type="molecule type" value="Genomic_DNA"/>
</dbReference>
<accession>A0A0B2V312</accession>
<dbReference type="GO" id="GO:0005730">
    <property type="term" value="C:nucleolus"/>
    <property type="evidence" value="ECO:0007669"/>
    <property type="project" value="TreeGrafter"/>
</dbReference>
<dbReference type="GO" id="GO:0003723">
    <property type="term" value="F:RNA binding"/>
    <property type="evidence" value="ECO:0007669"/>
    <property type="project" value="TreeGrafter"/>
</dbReference>
<dbReference type="Pfam" id="PF10169">
    <property type="entry name" value="LLPH"/>
    <property type="match status" value="2"/>
</dbReference>
<comment type="similarity">
    <text evidence="1">Belongs to the learning-associated protein family.</text>
</comment>
<name>A0A0B2V312_TOXCA</name>
<dbReference type="InterPro" id="IPR018784">
    <property type="entry name" value="LLPH-like"/>
</dbReference>